<feature type="transmembrane region" description="Helical" evidence="9">
    <location>
        <begin position="278"/>
        <end position="299"/>
    </location>
</feature>
<feature type="transmembrane region" description="Helical" evidence="9">
    <location>
        <begin position="58"/>
        <end position="78"/>
    </location>
</feature>
<feature type="transmembrane region" description="Helical" evidence="9">
    <location>
        <begin position="345"/>
        <end position="364"/>
    </location>
</feature>
<feature type="compositionally biased region" description="Polar residues" evidence="8">
    <location>
        <begin position="583"/>
        <end position="594"/>
    </location>
</feature>
<dbReference type="EMBL" id="JBIBDZ010000007">
    <property type="protein sequence ID" value="MFF5921544.1"/>
    <property type="molecule type" value="Genomic_DNA"/>
</dbReference>
<feature type="transmembrane region" description="Helical" evidence="9">
    <location>
        <begin position="148"/>
        <end position="168"/>
    </location>
</feature>
<accession>A0ABW6XVZ7</accession>
<dbReference type="PRINTS" id="PR01036">
    <property type="entry name" value="TCRTETB"/>
</dbReference>
<evidence type="ECO:0000256" key="7">
    <source>
        <dbReference type="ARBA" id="ARBA00023251"/>
    </source>
</evidence>
<protein>
    <submittedName>
        <fullName evidence="11">MFS transporter</fullName>
    </submittedName>
</protein>
<keyword evidence="12" id="KW-1185">Reference proteome</keyword>
<dbReference type="CDD" id="cd17321">
    <property type="entry name" value="MFS_MMR_MDR_like"/>
    <property type="match status" value="1"/>
</dbReference>
<evidence type="ECO:0000256" key="8">
    <source>
        <dbReference type="SAM" id="MobiDB-lite"/>
    </source>
</evidence>
<dbReference type="SUPFAM" id="SSF103473">
    <property type="entry name" value="MFS general substrate transporter"/>
    <property type="match status" value="1"/>
</dbReference>
<dbReference type="PANTHER" id="PTHR42718">
    <property type="entry name" value="MAJOR FACILITATOR SUPERFAMILY MULTIDRUG TRANSPORTER MFSC"/>
    <property type="match status" value="1"/>
</dbReference>
<feature type="transmembrane region" description="Helical" evidence="9">
    <location>
        <begin position="480"/>
        <end position="503"/>
    </location>
</feature>
<evidence type="ECO:0000256" key="9">
    <source>
        <dbReference type="SAM" id="Phobius"/>
    </source>
</evidence>
<feature type="transmembrane region" description="Helical" evidence="9">
    <location>
        <begin position="174"/>
        <end position="192"/>
    </location>
</feature>
<feature type="domain" description="Major facilitator superfamily (MFS) profile" evidence="10">
    <location>
        <begin position="24"/>
        <end position="511"/>
    </location>
</feature>
<feature type="transmembrane region" description="Helical" evidence="9">
    <location>
        <begin position="115"/>
        <end position="136"/>
    </location>
</feature>
<keyword evidence="5 9" id="KW-1133">Transmembrane helix</keyword>
<evidence type="ECO:0000313" key="12">
    <source>
        <dbReference type="Proteomes" id="UP001602370"/>
    </source>
</evidence>
<dbReference type="InterPro" id="IPR020846">
    <property type="entry name" value="MFS_dom"/>
</dbReference>
<feature type="transmembrane region" description="Helical" evidence="9">
    <location>
        <begin position="370"/>
        <end position="391"/>
    </location>
</feature>
<feature type="compositionally biased region" description="Low complexity" evidence="8">
    <location>
        <begin position="550"/>
        <end position="562"/>
    </location>
</feature>
<dbReference type="PANTHER" id="PTHR42718:SF47">
    <property type="entry name" value="METHYL VIOLOGEN RESISTANCE PROTEIN SMVA"/>
    <property type="match status" value="1"/>
</dbReference>
<feature type="transmembrane region" description="Helical" evidence="9">
    <location>
        <begin position="238"/>
        <end position="258"/>
    </location>
</feature>
<dbReference type="Pfam" id="PF07690">
    <property type="entry name" value="MFS_1"/>
    <property type="match status" value="1"/>
</dbReference>
<keyword evidence="7" id="KW-0046">Antibiotic resistance</keyword>
<keyword evidence="4 9" id="KW-0812">Transmembrane</keyword>
<feature type="transmembrane region" description="Helical" evidence="9">
    <location>
        <begin position="212"/>
        <end position="232"/>
    </location>
</feature>
<evidence type="ECO:0000313" key="11">
    <source>
        <dbReference type="EMBL" id="MFF5921544.1"/>
    </source>
</evidence>
<evidence type="ECO:0000256" key="6">
    <source>
        <dbReference type="ARBA" id="ARBA00023136"/>
    </source>
</evidence>
<dbReference type="PROSITE" id="PS50850">
    <property type="entry name" value="MFS"/>
    <property type="match status" value="1"/>
</dbReference>
<feature type="region of interest" description="Disordered" evidence="8">
    <location>
        <begin position="518"/>
        <end position="625"/>
    </location>
</feature>
<organism evidence="11 12">
    <name type="scientific">Streptomyces flavochromogenes</name>
    <dbReference type="NCBI Taxonomy" id="68199"/>
    <lineage>
        <taxon>Bacteria</taxon>
        <taxon>Bacillati</taxon>
        <taxon>Actinomycetota</taxon>
        <taxon>Actinomycetes</taxon>
        <taxon>Kitasatosporales</taxon>
        <taxon>Streptomycetaceae</taxon>
        <taxon>Streptomyces</taxon>
    </lineage>
</organism>
<dbReference type="RefSeq" id="WP_030315725.1">
    <property type="nucleotide sequence ID" value="NZ_JBIBDZ010000007.1"/>
</dbReference>
<dbReference type="Proteomes" id="UP001602370">
    <property type="component" value="Unassembled WGS sequence"/>
</dbReference>
<dbReference type="Gene3D" id="1.20.1720.10">
    <property type="entry name" value="Multidrug resistance protein D"/>
    <property type="match status" value="1"/>
</dbReference>
<feature type="transmembrane region" description="Helical" evidence="9">
    <location>
        <begin position="90"/>
        <end position="109"/>
    </location>
</feature>
<dbReference type="Gene3D" id="1.20.1250.20">
    <property type="entry name" value="MFS general substrate transporter like domains"/>
    <property type="match status" value="1"/>
</dbReference>
<keyword evidence="3" id="KW-1003">Cell membrane</keyword>
<evidence type="ECO:0000256" key="1">
    <source>
        <dbReference type="ARBA" id="ARBA00004651"/>
    </source>
</evidence>
<evidence type="ECO:0000256" key="4">
    <source>
        <dbReference type="ARBA" id="ARBA00022692"/>
    </source>
</evidence>
<keyword evidence="6 9" id="KW-0472">Membrane</keyword>
<proteinExistence type="predicted"/>
<comment type="caution">
    <text evidence="11">The sequence shown here is derived from an EMBL/GenBank/DDBJ whole genome shotgun (WGS) entry which is preliminary data.</text>
</comment>
<gene>
    <name evidence="11" type="ORF">ACFY8C_24830</name>
</gene>
<reference evidence="11 12" key="1">
    <citation type="submission" date="2024-10" db="EMBL/GenBank/DDBJ databases">
        <title>The Natural Products Discovery Center: Release of the First 8490 Sequenced Strains for Exploring Actinobacteria Biosynthetic Diversity.</title>
        <authorList>
            <person name="Kalkreuter E."/>
            <person name="Kautsar S.A."/>
            <person name="Yang D."/>
            <person name="Bader C.D."/>
            <person name="Teijaro C.N."/>
            <person name="Fluegel L."/>
            <person name="Davis C.M."/>
            <person name="Simpson J.R."/>
            <person name="Lauterbach L."/>
            <person name="Steele A.D."/>
            <person name="Gui C."/>
            <person name="Meng S."/>
            <person name="Li G."/>
            <person name="Viehrig K."/>
            <person name="Ye F."/>
            <person name="Su P."/>
            <person name="Kiefer A.F."/>
            <person name="Nichols A."/>
            <person name="Cepeda A.J."/>
            <person name="Yan W."/>
            <person name="Fan B."/>
            <person name="Jiang Y."/>
            <person name="Adhikari A."/>
            <person name="Zheng C.-J."/>
            <person name="Schuster L."/>
            <person name="Cowan T.M."/>
            <person name="Smanski M.J."/>
            <person name="Chevrette M.G."/>
            <person name="De Carvalho L.P.S."/>
            <person name="Shen B."/>
        </authorList>
    </citation>
    <scope>NUCLEOTIDE SEQUENCE [LARGE SCALE GENOMIC DNA]</scope>
    <source>
        <strain evidence="11 12">NPDC012605</strain>
    </source>
</reference>
<evidence type="ECO:0000256" key="3">
    <source>
        <dbReference type="ARBA" id="ARBA00022475"/>
    </source>
</evidence>
<name>A0ABW6XVZ7_9ACTN</name>
<evidence type="ECO:0000259" key="10">
    <source>
        <dbReference type="PROSITE" id="PS50850"/>
    </source>
</evidence>
<keyword evidence="2" id="KW-0813">Transport</keyword>
<feature type="transmembrane region" description="Helical" evidence="9">
    <location>
        <begin position="21"/>
        <end position="46"/>
    </location>
</feature>
<sequence length="625" mass="64320">MSRTNTAPARPRAAADGGANRWVVLVVLCVSLLVVALDATILHVAIPSLTEDLRPSSTSLLWIVDAYPLICASLLILFGTLGDRVGRRRILLLGYALFGIASAVAALATEPSVLIGARVLLGVGGAMIMPATLSILRAVFPDRRERATAIGIWTAVAAIGAATGPVLGGFLVEHYWWGSVFLINIPLMALILPLGRRLLPESRGAADGPWDVLGALMAAAGVLGCVLGVKRAGAGEPLLALPTAGPLLLGAALLVLFVRRQRRRPHPLIDMRLFSRAAFTTSVGCIVLAMLALVGLQLIAVQYLQLVLGLSPLETGLRLLPLTFAAMAAGATGSYTLRRIGPRRMVGWGFVLTAAAVLLLTFMGQHDRPLLLTVGFVLLGFGLQTTLFSAYESMLSEAPQRSAGAAASIGETSYQLGAGMGTALLGSVMNAAYAPGLAALPGVPAEASRAAANSLGEAYQVADQLGGAAGGALYQAARHAFVNGLHITLFVSAGLLLLGAAMARRLPRVMECPVNPEETMSAGVPEAEPPARSKPALSEAAGFAADELKTAGSEAAGSETAGFKTAGSEAAGSEPVRSAPVLSKSTGAVRSPDSSEAPRLADPSEPRVPATREAIEPAGSGRPAH</sequence>
<evidence type="ECO:0000256" key="2">
    <source>
        <dbReference type="ARBA" id="ARBA00022448"/>
    </source>
</evidence>
<feature type="transmembrane region" description="Helical" evidence="9">
    <location>
        <begin position="319"/>
        <end position="338"/>
    </location>
</feature>
<dbReference type="InterPro" id="IPR011701">
    <property type="entry name" value="MFS"/>
</dbReference>
<comment type="subcellular location">
    <subcellularLocation>
        <location evidence="1">Cell membrane</location>
        <topology evidence="1">Multi-pass membrane protein</topology>
    </subcellularLocation>
</comment>
<evidence type="ECO:0000256" key="5">
    <source>
        <dbReference type="ARBA" id="ARBA00022989"/>
    </source>
</evidence>
<dbReference type="InterPro" id="IPR036259">
    <property type="entry name" value="MFS_trans_sf"/>
</dbReference>